<evidence type="ECO:0000256" key="5">
    <source>
        <dbReference type="ARBA" id="ARBA00048542"/>
    </source>
</evidence>
<dbReference type="Gene3D" id="3.40.50.360">
    <property type="match status" value="1"/>
</dbReference>
<dbReference type="InterPro" id="IPR050104">
    <property type="entry name" value="FMN-dep_NADH:Q_OxRdtase_AzoR1"/>
</dbReference>
<reference evidence="8 9" key="1">
    <citation type="submission" date="2023-12" db="EMBL/GenBank/DDBJ databases">
        <title>Baltic Sea Cyanobacteria.</title>
        <authorList>
            <person name="Delbaje E."/>
            <person name="Fewer D.P."/>
            <person name="Shishido T.K."/>
        </authorList>
    </citation>
    <scope>NUCLEOTIDE SEQUENCE [LARGE SCALE GENOMIC DNA]</scope>
    <source>
        <strain evidence="8 9">UHCC-0300</strain>
    </source>
</reference>
<protein>
    <recommendedName>
        <fullName evidence="6">FMN dependent NADH:quinone oxidoreductase</fullName>
        <ecNumber evidence="6">1.6.5.-</ecNumber>
    </recommendedName>
    <alternativeName>
        <fullName evidence="6">Azo-dye reductase</fullName>
    </alternativeName>
    <alternativeName>
        <fullName evidence="6">FMN-dependent NADH-azo compound oxidoreductase</fullName>
    </alternativeName>
    <alternativeName>
        <fullName evidence="6">FMN-dependent NADH-azoreductase</fullName>
        <ecNumber evidence="6">1.7.1.17</ecNumber>
    </alternativeName>
</protein>
<dbReference type="InterPro" id="IPR029039">
    <property type="entry name" value="Flavoprotein-like_sf"/>
</dbReference>
<keyword evidence="9" id="KW-1185">Reference proteome</keyword>
<dbReference type="EC" id="1.6.5.-" evidence="6"/>
<comment type="function">
    <text evidence="6">Also exhibits azoreductase activity. Catalyzes the reductive cleavage of the azo bond in aromatic azo compounds to the corresponding amines.</text>
</comment>
<name>A0ABU5UC97_9CYAN</name>
<comment type="caution">
    <text evidence="8">The sequence shown here is derived from an EMBL/GenBank/DDBJ whole genome shotgun (WGS) entry which is preliminary data.</text>
</comment>
<keyword evidence="1 6" id="KW-0285">Flavoprotein</keyword>
<feature type="binding site" evidence="6">
    <location>
        <position position="10"/>
    </location>
    <ligand>
        <name>FMN</name>
        <dbReference type="ChEBI" id="CHEBI:58210"/>
    </ligand>
</feature>
<dbReference type="HAMAP" id="MF_01216">
    <property type="entry name" value="Azoreductase_type1"/>
    <property type="match status" value="1"/>
</dbReference>
<evidence type="ECO:0000256" key="4">
    <source>
        <dbReference type="ARBA" id="ARBA00023027"/>
    </source>
</evidence>
<dbReference type="InterPro" id="IPR003680">
    <property type="entry name" value="Flavodoxin_fold"/>
</dbReference>
<comment type="function">
    <text evidence="6">Quinone reductase that provides resistance to thiol-specific stress caused by electrophilic quinones.</text>
</comment>
<evidence type="ECO:0000256" key="1">
    <source>
        <dbReference type="ARBA" id="ARBA00022630"/>
    </source>
</evidence>
<dbReference type="InterPro" id="IPR023048">
    <property type="entry name" value="NADH:quinone_OxRdtase_FMN_depd"/>
</dbReference>
<comment type="cofactor">
    <cofactor evidence="6">
        <name>FMN</name>
        <dbReference type="ChEBI" id="CHEBI:58210"/>
    </cofactor>
    <text evidence="6">Binds 1 FMN per subunit.</text>
</comment>
<evidence type="ECO:0000256" key="6">
    <source>
        <dbReference type="HAMAP-Rule" id="MF_01216"/>
    </source>
</evidence>
<proteinExistence type="inferred from homology"/>
<keyword evidence="2 6" id="KW-0288">FMN</keyword>
<dbReference type="PANTHER" id="PTHR43741:SF4">
    <property type="entry name" value="FMN-DEPENDENT NADH:QUINONE OXIDOREDUCTASE"/>
    <property type="match status" value="1"/>
</dbReference>
<dbReference type="SUPFAM" id="SSF52218">
    <property type="entry name" value="Flavoproteins"/>
    <property type="match status" value="1"/>
</dbReference>
<dbReference type="Proteomes" id="UP001302120">
    <property type="component" value="Unassembled WGS sequence"/>
</dbReference>
<feature type="binding site" evidence="6">
    <location>
        <begin position="141"/>
        <end position="144"/>
    </location>
    <ligand>
        <name>FMN</name>
        <dbReference type="ChEBI" id="CHEBI:58210"/>
    </ligand>
</feature>
<dbReference type="RefSeq" id="WP_323195505.1">
    <property type="nucleotide sequence ID" value="NZ_JAYGHG010000008.1"/>
</dbReference>
<dbReference type="PANTHER" id="PTHR43741">
    <property type="entry name" value="FMN-DEPENDENT NADH-AZOREDUCTASE 1"/>
    <property type="match status" value="1"/>
</dbReference>
<comment type="catalytic activity">
    <reaction evidence="5">
        <text>N,N-dimethyl-1,4-phenylenediamine + anthranilate + 2 NAD(+) = 2-(4-dimethylaminophenyl)diazenylbenzoate + 2 NADH + 2 H(+)</text>
        <dbReference type="Rhea" id="RHEA:55872"/>
        <dbReference type="ChEBI" id="CHEBI:15378"/>
        <dbReference type="ChEBI" id="CHEBI:15783"/>
        <dbReference type="ChEBI" id="CHEBI:16567"/>
        <dbReference type="ChEBI" id="CHEBI:57540"/>
        <dbReference type="ChEBI" id="CHEBI:57945"/>
        <dbReference type="ChEBI" id="CHEBI:71579"/>
        <dbReference type="EC" id="1.7.1.17"/>
    </reaction>
    <physiologicalReaction direction="right-to-left" evidence="5">
        <dbReference type="Rhea" id="RHEA:55874"/>
    </physiologicalReaction>
</comment>
<comment type="similarity">
    <text evidence="6">Belongs to the azoreductase type 1 family.</text>
</comment>
<gene>
    <name evidence="6" type="primary">azoR</name>
    <name evidence="8" type="ORF">VB620_07415</name>
</gene>
<feature type="domain" description="Flavodoxin-like fold" evidence="7">
    <location>
        <begin position="3"/>
        <end position="202"/>
    </location>
</feature>
<evidence type="ECO:0000313" key="8">
    <source>
        <dbReference type="EMBL" id="MEA5581165.1"/>
    </source>
</evidence>
<evidence type="ECO:0000313" key="9">
    <source>
        <dbReference type="Proteomes" id="UP001302120"/>
    </source>
</evidence>
<comment type="subunit">
    <text evidence="6">Homodimer.</text>
</comment>
<evidence type="ECO:0000259" key="7">
    <source>
        <dbReference type="Pfam" id="PF02525"/>
    </source>
</evidence>
<organism evidence="8 9">
    <name type="scientific">Nodularia harveyana UHCC-0300</name>
    <dbReference type="NCBI Taxonomy" id="2974287"/>
    <lineage>
        <taxon>Bacteria</taxon>
        <taxon>Bacillati</taxon>
        <taxon>Cyanobacteriota</taxon>
        <taxon>Cyanophyceae</taxon>
        <taxon>Nostocales</taxon>
        <taxon>Nodulariaceae</taxon>
        <taxon>Nodularia</taxon>
    </lineage>
</organism>
<evidence type="ECO:0000256" key="3">
    <source>
        <dbReference type="ARBA" id="ARBA00023002"/>
    </source>
</evidence>
<dbReference type="Pfam" id="PF02525">
    <property type="entry name" value="Flavodoxin_2"/>
    <property type="match status" value="1"/>
</dbReference>
<keyword evidence="4 6" id="KW-0520">NAD</keyword>
<keyword evidence="3 6" id="KW-0560">Oxidoreductase</keyword>
<evidence type="ECO:0000256" key="2">
    <source>
        <dbReference type="ARBA" id="ARBA00022643"/>
    </source>
</evidence>
<sequence length="207" mass="22767">MTNLLHIDASPRGERSISRGLSSEFVTSWKNTHPGVNVNYRDLGRNPVPHVDESWIAAAFTPPDTRTPEMNAAIKLSDELVDEFLAADYYVFGVPMYNLSIPSTFKAYIDQIVRVGRTFAMAENGYKGLVDSSKKVLIITSRGGTFPPGTPAEAYDQQVPYLRTILGFVGLTDVTFIHADSLNMGDQPRQNSLAAAKDAIAQIVSNW</sequence>
<dbReference type="EMBL" id="JAYGHG010000008">
    <property type="protein sequence ID" value="MEA5581165.1"/>
    <property type="molecule type" value="Genomic_DNA"/>
</dbReference>
<feature type="binding site" evidence="6">
    <location>
        <begin position="16"/>
        <end position="18"/>
    </location>
    <ligand>
        <name>FMN</name>
        <dbReference type="ChEBI" id="CHEBI:58210"/>
    </ligand>
</feature>
<comment type="catalytic activity">
    <reaction evidence="6">
        <text>2 a quinone + NADH + H(+) = 2 a 1,4-benzosemiquinone + NAD(+)</text>
        <dbReference type="Rhea" id="RHEA:65952"/>
        <dbReference type="ChEBI" id="CHEBI:15378"/>
        <dbReference type="ChEBI" id="CHEBI:57540"/>
        <dbReference type="ChEBI" id="CHEBI:57945"/>
        <dbReference type="ChEBI" id="CHEBI:132124"/>
        <dbReference type="ChEBI" id="CHEBI:134225"/>
    </reaction>
</comment>
<dbReference type="EC" id="1.7.1.17" evidence="6"/>
<feature type="binding site" evidence="6">
    <location>
        <begin position="96"/>
        <end position="99"/>
    </location>
    <ligand>
        <name>FMN</name>
        <dbReference type="ChEBI" id="CHEBI:58210"/>
    </ligand>
</feature>
<accession>A0ABU5UC97</accession>